<feature type="region of interest" description="Disordered" evidence="3">
    <location>
        <begin position="190"/>
        <end position="314"/>
    </location>
</feature>
<feature type="compositionally biased region" description="Polar residues" evidence="3">
    <location>
        <begin position="213"/>
        <end position="240"/>
    </location>
</feature>
<feature type="domain" description="Galectin" evidence="4">
    <location>
        <begin position="1"/>
        <end position="115"/>
    </location>
</feature>
<sequence length="350" mass="37874">MLLINYLSQLLNFRSFTLQLASVNDLAVLVTVPIAKSGKITASARIEGKFTSEVDKKIFVPVDMNFNLHLRITQFVIEIYYNDEHMLDFVHRVNPMDIKEVHIEGPLIVEEVIFSPPQGASLDPLPSYEQATKMGSDPIAEFRHLNLGPPSSSLTPTPAPVVSSSSPFPQPAPFSASVVNNPLPGIPLPAASSSSNPFGPSFSQQNYGVPPGSETSKPSRYENNPSFTPTAFQQAQQGQPYGTVPSQSSPYVTSPTPTPSPAPAANVSSTMPVLQPTPYPSSSQALRPIPSAGPTPNMPYPQMPPPQTQNQPYQTPMNPYGFQQYPMGVPTNPQGVGASLYTRYLCILHL</sequence>
<evidence type="ECO:0000256" key="1">
    <source>
        <dbReference type="ARBA" id="ARBA00022734"/>
    </source>
</evidence>
<dbReference type="Proteomes" id="UP000270094">
    <property type="component" value="Unassembled WGS sequence"/>
</dbReference>
<dbReference type="InterPro" id="IPR013320">
    <property type="entry name" value="ConA-like_dom_sf"/>
</dbReference>
<dbReference type="SUPFAM" id="SSF49899">
    <property type="entry name" value="Concanavalin A-like lectins/glucanases"/>
    <property type="match status" value="1"/>
</dbReference>
<feature type="compositionally biased region" description="Low complexity" evidence="3">
    <location>
        <begin position="190"/>
        <end position="203"/>
    </location>
</feature>
<dbReference type="EMBL" id="UYYB01096811">
    <property type="protein sequence ID" value="VDM76343.1"/>
    <property type="molecule type" value="Genomic_DNA"/>
</dbReference>
<evidence type="ECO:0000259" key="4">
    <source>
        <dbReference type="PROSITE" id="PS51304"/>
    </source>
</evidence>
<keyword evidence="1 2" id="KW-0430">Lectin</keyword>
<protein>
    <recommendedName>
        <fullName evidence="2">Galectin</fullName>
    </recommendedName>
</protein>
<dbReference type="Gene3D" id="2.60.120.200">
    <property type="match status" value="1"/>
</dbReference>
<feature type="compositionally biased region" description="Low complexity" evidence="3">
    <location>
        <begin position="243"/>
        <end position="255"/>
    </location>
</feature>
<gene>
    <name evidence="5" type="ORF">SVUK_LOCUS11341</name>
</gene>
<evidence type="ECO:0000313" key="6">
    <source>
        <dbReference type="Proteomes" id="UP000270094"/>
    </source>
</evidence>
<dbReference type="PROSITE" id="PS51304">
    <property type="entry name" value="GALECTIN"/>
    <property type="match status" value="1"/>
</dbReference>
<dbReference type="GO" id="GO:0030246">
    <property type="term" value="F:carbohydrate binding"/>
    <property type="evidence" value="ECO:0007669"/>
    <property type="project" value="UniProtKB-UniRule"/>
</dbReference>
<evidence type="ECO:0000313" key="5">
    <source>
        <dbReference type="EMBL" id="VDM76343.1"/>
    </source>
</evidence>
<organism evidence="5 6">
    <name type="scientific">Strongylus vulgaris</name>
    <name type="common">Blood worm</name>
    <dbReference type="NCBI Taxonomy" id="40348"/>
    <lineage>
        <taxon>Eukaryota</taxon>
        <taxon>Metazoa</taxon>
        <taxon>Ecdysozoa</taxon>
        <taxon>Nematoda</taxon>
        <taxon>Chromadorea</taxon>
        <taxon>Rhabditida</taxon>
        <taxon>Rhabditina</taxon>
        <taxon>Rhabditomorpha</taxon>
        <taxon>Strongyloidea</taxon>
        <taxon>Strongylidae</taxon>
        <taxon>Strongylus</taxon>
    </lineage>
</organism>
<dbReference type="Pfam" id="PF00337">
    <property type="entry name" value="Gal-bind_lectin"/>
    <property type="match status" value="1"/>
</dbReference>
<dbReference type="OrthoDB" id="5871144at2759"/>
<evidence type="ECO:0000256" key="2">
    <source>
        <dbReference type="RuleBase" id="RU102079"/>
    </source>
</evidence>
<feature type="compositionally biased region" description="Pro residues" evidence="3">
    <location>
        <begin position="291"/>
        <end position="307"/>
    </location>
</feature>
<feature type="region of interest" description="Disordered" evidence="3">
    <location>
        <begin position="141"/>
        <end position="167"/>
    </location>
</feature>
<dbReference type="InterPro" id="IPR001079">
    <property type="entry name" value="Galectin_CRD"/>
</dbReference>
<keyword evidence="6" id="KW-1185">Reference proteome</keyword>
<accession>A0A3P7J705</accession>
<feature type="compositionally biased region" description="Low complexity" evidence="3">
    <location>
        <begin position="149"/>
        <end position="167"/>
    </location>
</feature>
<name>A0A3P7J705_STRVU</name>
<proteinExistence type="predicted"/>
<reference evidence="5 6" key="1">
    <citation type="submission" date="2018-11" db="EMBL/GenBank/DDBJ databases">
        <authorList>
            <consortium name="Pathogen Informatics"/>
        </authorList>
    </citation>
    <scope>NUCLEOTIDE SEQUENCE [LARGE SCALE GENOMIC DNA]</scope>
</reference>
<evidence type="ECO:0000256" key="3">
    <source>
        <dbReference type="SAM" id="MobiDB-lite"/>
    </source>
</evidence>
<dbReference type="AlphaFoldDB" id="A0A3P7J705"/>